<evidence type="ECO:0000313" key="1">
    <source>
        <dbReference type="EMBL" id="KAH7569714.1"/>
    </source>
</evidence>
<dbReference type="Proteomes" id="UP000827721">
    <property type="component" value="Unassembled WGS sequence"/>
</dbReference>
<keyword evidence="2" id="KW-1185">Reference proteome</keyword>
<protein>
    <submittedName>
        <fullName evidence="1">Uncharacterized protein</fullName>
    </submittedName>
</protein>
<proteinExistence type="predicted"/>
<evidence type="ECO:0000313" key="2">
    <source>
        <dbReference type="Proteomes" id="UP000827721"/>
    </source>
</evidence>
<dbReference type="EMBL" id="JAFEMO010000006">
    <property type="protein sequence ID" value="KAH7569714.1"/>
    <property type="molecule type" value="Genomic_DNA"/>
</dbReference>
<sequence length="142" mass="15633">MNQPVNDNSTHPLVGAHQQARIAELNQYHNDLLRQLDVEKEHGIEDANKDDKGEKQSRLVEDLDAAFEVLSKTLHTKLNQMNLGGGGPLFSLLPPVNPPQIGSQVSPWPRASADEALPSFAMEFHRGGCNGTQSMIDIQSRD</sequence>
<reference evidence="1 2" key="1">
    <citation type="submission" date="2021-02" db="EMBL/GenBank/DDBJ databases">
        <title>Plant Genome Project.</title>
        <authorList>
            <person name="Zhang R.-G."/>
        </authorList>
    </citation>
    <scope>NUCLEOTIDE SEQUENCE [LARGE SCALE GENOMIC DNA]</scope>
    <source>
        <tissue evidence="1">Leaves</tissue>
    </source>
</reference>
<organism evidence="1 2">
    <name type="scientific">Xanthoceras sorbifolium</name>
    <dbReference type="NCBI Taxonomy" id="99658"/>
    <lineage>
        <taxon>Eukaryota</taxon>
        <taxon>Viridiplantae</taxon>
        <taxon>Streptophyta</taxon>
        <taxon>Embryophyta</taxon>
        <taxon>Tracheophyta</taxon>
        <taxon>Spermatophyta</taxon>
        <taxon>Magnoliopsida</taxon>
        <taxon>eudicotyledons</taxon>
        <taxon>Gunneridae</taxon>
        <taxon>Pentapetalae</taxon>
        <taxon>rosids</taxon>
        <taxon>malvids</taxon>
        <taxon>Sapindales</taxon>
        <taxon>Sapindaceae</taxon>
        <taxon>Xanthoceroideae</taxon>
        <taxon>Xanthoceras</taxon>
    </lineage>
</organism>
<accession>A0ABQ8HZS6</accession>
<name>A0ABQ8HZS6_9ROSI</name>
<comment type="caution">
    <text evidence="1">The sequence shown here is derived from an EMBL/GenBank/DDBJ whole genome shotgun (WGS) entry which is preliminary data.</text>
</comment>
<gene>
    <name evidence="1" type="ORF">JRO89_XS06G0252700</name>
</gene>